<comment type="caution">
    <text evidence="1">The sequence shown here is derived from an EMBL/GenBank/DDBJ whole genome shotgun (WGS) entry which is preliminary data.</text>
</comment>
<sequence length="204" mass="23206">MSYPVRFVLIVATVAGFAWWAPWRELTDAINVPPGFEAHRGSHYRLACPAGWRTQSGRDDQGNDYEECDGPETAAATYSGQARVTQWEGWSHQLEGRLLQFRNSARRSGYRILKEEPVVVKGAVRAHRFEVLQERRTPTGASARSRGTDTFALTEDQVLLQLTVRAAEGGDQEERMPEIVDSFQAQEERRSFKDLFDPIRPPWI</sequence>
<organism evidence="1 2">
    <name type="scientific">Actinomadura vinacea</name>
    <dbReference type="NCBI Taxonomy" id="115336"/>
    <lineage>
        <taxon>Bacteria</taxon>
        <taxon>Bacillati</taxon>
        <taxon>Actinomycetota</taxon>
        <taxon>Actinomycetes</taxon>
        <taxon>Streptosporangiales</taxon>
        <taxon>Thermomonosporaceae</taxon>
        <taxon>Actinomadura</taxon>
    </lineage>
</organism>
<keyword evidence="2" id="KW-1185">Reference proteome</keyword>
<protein>
    <recommendedName>
        <fullName evidence="3">Secreted protein</fullName>
    </recommendedName>
</protein>
<evidence type="ECO:0000313" key="1">
    <source>
        <dbReference type="EMBL" id="GAA2421177.1"/>
    </source>
</evidence>
<proteinExistence type="predicted"/>
<evidence type="ECO:0008006" key="3">
    <source>
        <dbReference type="Google" id="ProtNLM"/>
    </source>
</evidence>
<name>A0ABN3J4S9_9ACTN</name>
<dbReference type="Proteomes" id="UP001501231">
    <property type="component" value="Unassembled WGS sequence"/>
</dbReference>
<accession>A0ABN3J4S9</accession>
<reference evidence="1 2" key="1">
    <citation type="journal article" date="2019" name="Int. J. Syst. Evol. Microbiol.">
        <title>The Global Catalogue of Microorganisms (GCM) 10K type strain sequencing project: providing services to taxonomists for standard genome sequencing and annotation.</title>
        <authorList>
            <consortium name="The Broad Institute Genomics Platform"/>
            <consortium name="The Broad Institute Genome Sequencing Center for Infectious Disease"/>
            <person name="Wu L."/>
            <person name="Ma J."/>
        </authorList>
    </citation>
    <scope>NUCLEOTIDE SEQUENCE [LARGE SCALE GENOMIC DNA]</scope>
    <source>
        <strain evidence="1 2">JCM 3325</strain>
    </source>
</reference>
<evidence type="ECO:0000313" key="2">
    <source>
        <dbReference type="Proteomes" id="UP001501231"/>
    </source>
</evidence>
<dbReference type="EMBL" id="BAAARW010000012">
    <property type="protein sequence ID" value="GAA2421177.1"/>
    <property type="molecule type" value="Genomic_DNA"/>
</dbReference>
<gene>
    <name evidence="1" type="ORF">GCM10010191_35710</name>
</gene>